<comment type="subcellular location">
    <subcellularLocation>
        <location evidence="1 8">Cell membrane</location>
        <topology evidence="1 8">Multi-pass membrane protein</topology>
    </subcellularLocation>
</comment>
<dbReference type="Proteomes" id="UP000238362">
    <property type="component" value="Unassembled WGS sequence"/>
</dbReference>
<keyword evidence="7" id="KW-0046">Antibiotic resistance</keyword>
<dbReference type="GO" id="GO:0043190">
    <property type="term" value="C:ATP-binding cassette (ABC) transporter complex"/>
    <property type="evidence" value="ECO:0007669"/>
    <property type="project" value="InterPro"/>
</dbReference>
<dbReference type="AlphaFoldDB" id="A0A2T0M3R8"/>
<feature type="transmembrane region" description="Helical" evidence="8">
    <location>
        <begin position="151"/>
        <end position="176"/>
    </location>
</feature>
<dbReference type="PROSITE" id="PS51012">
    <property type="entry name" value="ABC_TM2"/>
    <property type="match status" value="1"/>
</dbReference>
<keyword evidence="11" id="KW-1185">Reference proteome</keyword>
<keyword evidence="3 8" id="KW-1003">Cell membrane</keyword>
<name>A0A2T0M3R8_9PSEU</name>
<dbReference type="InterPro" id="IPR013525">
    <property type="entry name" value="ABC2_TM"/>
</dbReference>
<organism evidence="10 11">
    <name type="scientific">Prauserella shujinwangii</name>
    <dbReference type="NCBI Taxonomy" id="1453103"/>
    <lineage>
        <taxon>Bacteria</taxon>
        <taxon>Bacillati</taxon>
        <taxon>Actinomycetota</taxon>
        <taxon>Actinomycetes</taxon>
        <taxon>Pseudonocardiales</taxon>
        <taxon>Pseudonocardiaceae</taxon>
        <taxon>Prauserella</taxon>
    </lineage>
</organism>
<dbReference type="GO" id="GO:0140359">
    <property type="term" value="F:ABC-type transporter activity"/>
    <property type="evidence" value="ECO:0007669"/>
    <property type="project" value="InterPro"/>
</dbReference>
<dbReference type="PIRSF" id="PIRSF006648">
    <property type="entry name" value="DrrB"/>
    <property type="match status" value="1"/>
</dbReference>
<evidence type="ECO:0000256" key="5">
    <source>
        <dbReference type="ARBA" id="ARBA00022989"/>
    </source>
</evidence>
<comment type="caution">
    <text evidence="8">Lacks conserved residue(s) required for the propagation of feature annotation.</text>
</comment>
<feature type="transmembrane region" description="Helical" evidence="8">
    <location>
        <begin position="88"/>
        <end position="109"/>
    </location>
</feature>
<keyword evidence="6 8" id="KW-0472">Membrane</keyword>
<evidence type="ECO:0000256" key="3">
    <source>
        <dbReference type="ARBA" id="ARBA00022475"/>
    </source>
</evidence>
<dbReference type="InterPro" id="IPR000412">
    <property type="entry name" value="ABC_2_transport"/>
</dbReference>
<dbReference type="InterPro" id="IPR047817">
    <property type="entry name" value="ABC2_TM_bact-type"/>
</dbReference>
<evidence type="ECO:0000256" key="8">
    <source>
        <dbReference type="RuleBase" id="RU361157"/>
    </source>
</evidence>
<keyword evidence="8" id="KW-0813">Transport</keyword>
<dbReference type="PANTHER" id="PTHR43077">
    <property type="entry name" value="TRANSPORT PERMEASE YVFS-RELATED"/>
    <property type="match status" value="1"/>
</dbReference>
<evidence type="ECO:0000259" key="9">
    <source>
        <dbReference type="PROSITE" id="PS51012"/>
    </source>
</evidence>
<reference evidence="10 11" key="1">
    <citation type="submission" date="2018-03" db="EMBL/GenBank/DDBJ databases">
        <title>Genomic Encyclopedia of Type Strains, Phase III (KMG-III): the genomes of soil and plant-associated and newly described type strains.</title>
        <authorList>
            <person name="Whitman W."/>
        </authorList>
    </citation>
    <scope>NUCLEOTIDE SEQUENCE [LARGE SCALE GENOMIC DNA]</scope>
    <source>
        <strain evidence="10 11">CGMCC 4.7125</strain>
    </source>
</reference>
<dbReference type="EMBL" id="PVNH01000001">
    <property type="protein sequence ID" value="PRX51377.1"/>
    <property type="molecule type" value="Genomic_DNA"/>
</dbReference>
<dbReference type="PANTHER" id="PTHR43077:SF8">
    <property type="entry name" value="DOXORUBICIN RESISTANCE ABC TRANSPORTER PERMEASE PROTEIN DRRB"/>
    <property type="match status" value="1"/>
</dbReference>
<evidence type="ECO:0000256" key="7">
    <source>
        <dbReference type="ARBA" id="ARBA00023251"/>
    </source>
</evidence>
<gene>
    <name evidence="10" type="ORF">B0I33_101531</name>
</gene>
<comment type="caution">
    <text evidence="10">The sequence shown here is derived from an EMBL/GenBank/DDBJ whole genome shotgun (WGS) entry which is preliminary data.</text>
</comment>
<evidence type="ECO:0000313" key="10">
    <source>
        <dbReference type="EMBL" id="PRX51377.1"/>
    </source>
</evidence>
<dbReference type="InterPro" id="IPR051328">
    <property type="entry name" value="T7SS_ABC-Transporter"/>
</dbReference>
<feature type="domain" description="ABC transmembrane type-2" evidence="9">
    <location>
        <begin position="2"/>
        <end position="229"/>
    </location>
</feature>
<feature type="transmembrane region" description="Helical" evidence="8">
    <location>
        <begin position="196"/>
        <end position="223"/>
    </location>
</feature>
<evidence type="ECO:0000313" key="11">
    <source>
        <dbReference type="Proteomes" id="UP000238362"/>
    </source>
</evidence>
<dbReference type="GO" id="GO:0046677">
    <property type="term" value="P:response to antibiotic"/>
    <property type="evidence" value="ECO:0007669"/>
    <property type="project" value="UniProtKB-KW"/>
</dbReference>
<feature type="transmembrane region" description="Helical" evidence="8">
    <location>
        <begin position="115"/>
        <end position="139"/>
    </location>
</feature>
<keyword evidence="5 8" id="KW-1133">Transmembrane helix</keyword>
<keyword evidence="4 8" id="KW-0812">Transmembrane</keyword>
<proteinExistence type="inferred from homology"/>
<evidence type="ECO:0000256" key="1">
    <source>
        <dbReference type="ARBA" id="ARBA00004651"/>
    </source>
</evidence>
<protein>
    <recommendedName>
        <fullName evidence="8">Transport permease protein</fullName>
    </recommendedName>
</protein>
<evidence type="ECO:0000256" key="6">
    <source>
        <dbReference type="ARBA" id="ARBA00023136"/>
    </source>
</evidence>
<feature type="transmembrane region" description="Helical" evidence="8">
    <location>
        <begin position="35"/>
        <end position="58"/>
    </location>
</feature>
<accession>A0A2T0M3R8</accession>
<comment type="similarity">
    <text evidence="2 8">Belongs to the ABC-2 integral membrane protein family.</text>
</comment>
<evidence type="ECO:0000256" key="2">
    <source>
        <dbReference type="ARBA" id="ARBA00007783"/>
    </source>
</evidence>
<dbReference type="PRINTS" id="PR00164">
    <property type="entry name" value="ABC2TRNSPORT"/>
</dbReference>
<evidence type="ECO:0000256" key="4">
    <source>
        <dbReference type="ARBA" id="ARBA00022692"/>
    </source>
</evidence>
<dbReference type="Pfam" id="PF01061">
    <property type="entry name" value="ABC2_membrane"/>
    <property type="match status" value="1"/>
</dbReference>
<sequence length="232" mass="24590">MLNLCQPVVLLLLFSQVFGAIANPELLPPGTAYVDYLLPALLVTTVMGPATNSGVGLVRDMTGGFLTRLRSMPVDPCWILLARSVSDVARVVAQLIVLVIAGVVLFGFVPAGGPLGMLAALAVAVLVAWTLTWIFLALGSWLRDVEMMQSIGVISVFPLMFASSAFVPVHAFPGWLQVVAMANPMSHAMRATRELALGWSTGHTLPAVATCVGFLALGMFCAVRGFRRPIVG</sequence>